<organism evidence="1 2">
    <name type="scientific">Microcystis panniformis FACHB-1757</name>
    <dbReference type="NCBI Taxonomy" id="1638788"/>
    <lineage>
        <taxon>Bacteria</taxon>
        <taxon>Bacillati</taxon>
        <taxon>Cyanobacteriota</taxon>
        <taxon>Cyanophyceae</taxon>
        <taxon>Oscillatoriophycideae</taxon>
        <taxon>Chroococcales</taxon>
        <taxon>Microcystaceae</taxon>
        <taxon>Microcystis</taxon>
    </lineage>
</organism>
<proteinExistence type="predicted"/>
<dbReference type="PATRIC" id="fig|1638788.3.peg.2707"/>
<dbReference type="KEGG" id="mpk:VL20_2698"/>
<dbReference type="RefSeq" id="WP_158499340.1">
    <property type="nucleotide sequence ID" value="NZ_CP011339.1"/>
</dbReference>
<name>A0A0K1S179_9CHRO</name>
<reference evidence="1 2" key="1">
    <citation type="journal article" date="2016" name="Stand. Genomic Sci.">
        <title>Complete genome sequence and genomic characterization of Microcystis panniformis FACHB 1757 by third-generation sequencing.</title>
        <authorList>
            <person name="Zhang J.Y."/>
            <person name="Guan R."/>
            <person name="Zhang H.J."/>
            <person name="Li H."/>
            <person name="Xiao P."/>
            <person name="Yu G.L."/>
            <person name="Du L."/>
            <person name="Cao D.M."/>
            <person name="Zhu B.C."/>
            <person name="Li R.H."/>
            <person name="Lu Z.H."/>
        </authorList>
    </citation>
    <scope>NUCLEOTIDE SEQUENCE [LARGE SCALE GENOMIC DNA]</scope>
    <source>
        <strain evidence="1 2">FACHB-1757</strain>
    </source>
</reference>
<evidence type="ECO:0000313" key="2">
    <source>
        <dbReference type="Proteomes" id="UP000068167"/>
    </source>
</evidence>
<keyword evidence="2" id="KW-1185">Reference proteome</keyword>
<sequence>MFDETQPNYLNVGFHYRLTPPTLFFDLLDSYWQNLKPLVGTIHELSLHFRSKIH</sequence>
<gene>
    <name evidence="1" type="ORF">VL20_2698</name>
</gene>
<dbReference type="AlphaFoldDB" id="A0A0K1S179"/>
<protein>
    <submittedName>
        <fullName evidence="1">Uncharacterized protein</fullName>
    </submittedName>
</protein>
<dbReference type="Proteomes" id="UP000068167">
    <property type="component" value="Chromosome"/>
</dbReference>
<dbReference type="EMBL" id="CP011339">
    <property type="protein sequence ID" value="AKV67763.1"/>
    <property type="molecule type" value="Genomic_DNA"/>
</dbReference>
<accession>A0A0K1S179</accession>
<evidence type="ECO:0000313" key="1">
    <source>
        <dbReference type="EMBL" id="AKV67763.1"/>
    </source>
</evidence>